<dbReference type="eggNOG" id="COG1278">
    <property type="taxonomic scope" value="Bacteria"/>
</dbReference>
<reference evidence="6" key="2">
    <citation type="submission" date="2012-01" db="EMBL/GenBank/DDBJ databases">
        <title>Complete sequence of chromosome of Marinitoga piezophila KA3.</title>
        <authorList>
            <person name="Lucas S."/>
            <person name="Han J."/>
            <person name="Lapidus A."/>
            <person name="Cheng J.-F."/>
            <person name="Goodwin L."/>
            <person name="Pitluck S."/>
            <person name="Peters L."/>
            <person name="Mikhailova N."/>
            <person name="Teshima H."/>
            <person name="Detter J.C."/>
            <person name="Han C."/>
            <person name="Tapia R."/>
            <person name="Land M."/>
            <person name="Hauser L."/>
            <person name="Kyrpides N."/>
            <person name="Ivanova N."/>
            <person name="Pagani I."/>
            <person name="Jebbar M."/>
            <person name="Vannier P."/>
            <person name="Oger P."/>
            <person name="Cario A."/>
            <person name="Bartlett D."/>
            <person name="Noll K.M."/>
            <person name="Woyke T."/>
        </authorList>
    </citation>
    <scope>NUCLEOTIDE SEQUENCE [LARGE SCALE GENOMIC DNA]</scope>
    <source>
        <strain evidence="6">DSM 14283 / JCM 11233 / KA3</strain>
    </source>
</reference>
<dbReference type="PROSITE" id="PS00352">
    <property type="entry name" value="CSD_1"/>
    <property type="match status" value="1"/>
</dbReference>
<dbReference type="InterPro" id="IPR050181">
    <property type="entry name" value="Cold_shock_domain"/>
</dbReference>
<dbReference type="RefSeq" id="WP_014296782.1">
    <property type="nucleotide sequence ID" value="NC_016751.1"/>
</dbReference>
<dbReference type="Gene3D" id="2.40.50.140">
    <property type="entry name" value="Nucleic acid-binding proteins"/>
    <property type="match status" value="1"/>
</dbReference>
<organism evidence="5 6">
    <name type="scientific">Marinitoga piezophila (strain DSM 14283 / JCM 11233 / KA3)</name>
    <dbReference type="NCBI Taxonomy" id="443254"/>
    <lineage>
        <taxon>Bacteria</taxon>
        <taxon>Thermotogati</taxon>
        <taxon>Thermotogota</taxon>
        <taxon>Thermotogae</taxon>
        <taxon>Petrotogales</taxon>
        <taxon>Petrotogaceae</taxon>
        <taxon>Marinitoga</taxon>
    </lineage>
</organism>
<feature type="domain" description="CSD" evidence="4">
    <location>
        <begin position="1"/>
        <end position="64"/>
    </location>
</feature>
<gene>
    <name evidence="5" type="ordered locus">Marpi_1308</name>
</gene>
<dbReference type="EMBL" id="CP003257">
    <property type="protein sequence ID" value="AEX85711.1"/>
    <property type="molecule type" value="Genomic_DNA"/>
</dbReference>
<dbReference type="CDD" id="cd04458">
    <property type="entry name" value="CSP_CDS"/>
    <property type="match status" value="1"/>
</dbReference>
<dbReference type="PANTHER" id="PTHR11544">
    <property type="entry name" value="COLD SHOCK DOMAIN CONTAINING PROTEINS"/>
    <property type="match status" value="1"/>
</dbReference>
<dbReference type="HOGENOM" id="CLU_117621_6_3_0"/>
<dbReference type="Proteomes" id="UP000007161">
    <property type="component" value="Chromosome"/>
</dbReference>
<keyword evidence="2" id="KW-0963">Cytoplasm</keyword>
<dbReference type="GO" id="GO:0005737">
    <property type="term" value="C:cytoplasm"/>
    <property type="evidence" value="ECO:0007669"/>
    <property type="project" value="UniProtKB-SubCell"/>
</dbReference>
<dbReference type="SUPFAM" id="SSF50249">
    <property type="entry name" value="Nucleic acid-binding proteins"/>
    <property type="match status" value="1"/>
</dbReference>
<dbReference type="InterPro" id="IPR011129">
    <property type="entry name" value="CSD"/>
</dbReference>
<protein>
    <submittedName>
        <fullName evidence="5">Cold shock protein</fullName>
    </submittedName>
</protein>
<dbReference type="AlphaFoldDB" id="H2J320"/>
<evidence type="ECO:0000313" key="5">
    <source>
        <dbReference type="EMBL" id="AEX85711.1"/>
    </source>
</evidence>
<comment type="subcellular location">
    <subcellularLocation>
        <location evidence="1 3">Cytoplasm</location>
    </subcellularLocation>
</comment>
<keyword evidence="6" id="KW-1185">Reference proteome</keyword>
<dbReference type="FunFam" id="2.40.50.140:FF:000006">
    <property type="entry name" value="Cold shock protein CspC"/>
    <property type="match status" value="1"/>
</dbReference>
<dbReference type="Pfam" id="PF00313">
    <property type="entry name" value="CSD"/>
    <property type="match status" value="1"/>
</dbReference>
<sequence>MRGKVKWFDAKKGFGFISGEDGNDVFVHFTAITMDGFKTLEEEQEVEYEIQENAKGLQAVNVRAI</sequence>
<dbReference type="KEGG" id="mpz:Marpi_1308"/>
<name>H2J320_MARPK</name>
<dbReference type="PIRSF" id="PIRSF002599">
    <property type="entry name" value="Cold_shock_A"/>
    <property type="match status" value="1"/>
</dbReference>
<dbReference type="InterPro" id="IPR019844">
    <property type="entry name" value="CSD_CS"/>
</dbReference>
<evidence type="ECO:0000256" key="1">
    <source>
        <dbReference type="ARBA" id="ARBA00004496"/>
    </source>
</evidence>
<dbReference type="GO" id="GO:0003676">
    <property type="term" value="F:nucleic acid binding"/>
    <property type="evidence" value="ECO:0007669"/>
    <property type="project" value="InterPro"/>
</dbReference>
<dbReference type="PRINTS" id="PR00050">
    <property type="entry name" value="COLDSHOCK"/>
</dbReference>
<dbReference type="InterPro" id="IPR012340">
    <property type="entry name" value="NA-bd_OB-fold"/>
</dbReference>
<evidence type="ECO:0000259" key="4">
    <source>
        <dbReference type="PROSITE" id="PS51857"/>
    </source>
</evidence>
<dbReference type="PROSITE" id="PS51857">
    <property type="entry name" value="CSD_2"/>
    <property type="match status" value="1"/>
</dbReference>
<dbReference type="STRING" id="443254.Marpi_1308"/>
<evidence type="ECO:0000256" key="2">
    <source>
        <dbReference type="ARBA" id="ARBA00022490"/>
    </source>
</evidence>
<reference evidence="5 6" key="1">
    <citation type="journal article" date="2012" name="J. Bacteriol.">
        <title>Complete Genome Sequence of the Thermophilic, Piezophilic, Heterotrophic Bacterium Marinitoga piezophila KA3.</title>
        <authorList>
            <person name="Lucas S."/>
            <person name="Han J."/>
            <person name="Lapidus A."/>
            <person name="Cheng J.F."/>
            <person name="Goodwin L.A."/>
            <person name="Pitluck S."/>
            <person name="Peters L."/>
            <person name="Mikhailova N."/>
            <person name="Teshima H."/>
            <person name="Detter J.C."/>
            <person name="Han C."/>
            <person name="Tapia R."/>
            <person name="Land M."/>
            <person name="Hauser L."/>
            <person name="Kyrpides N.C."/>
            <person name="Ivanova N."/>
            <person name="Pagani I."/>
            <person name="Vannier P."/>
            <person name="Oger P."/>
            <person name="Bartlett D.H."/>
            <person name="Noll K.M."/>
            <person name="Woyke T."/>
            <person name="Jebbar M."/>
        </authorList>
    </citation>
    <scope>NUCLEOTIDE SEQUENCE [LARGE SCALE GENOMIC DNA]</scope>
    <source>
        <strain evidence="6">DSM 14283 / JCM 11233 / KA3</strain>
    </source>
</reference>
<dbReference type="OrthoDB" id="9805039at2"/>
<dbReference type="InterPro" id="IPR012156">
    <property type="entry name" value="Cold_shock_CspA"/>
</dbReference>
<dbReference type="SMART" id="SM00357">
    <property type="entry name" value="CSP"/>
    <property type="match status" value="1"/>
</dbReference>
<dbReference type="InterPro" id="IPR002059">
    <property type="entry name" value="CSP_DNA-bd"/>
</dbReference>
<accession>H2J320</accession>
<evidence type="ECO:0000256" key="3">
    <source>
        <dbReference type="RuleBase" id="RU000408"/>
    </source>
</evidence>
<evidence type="ECO:0000313" key="6">
    <source>
        <dbReference type="Proteomes" id="UP000007161"/>
    </source>
</evidence>
<proteinExistence type="predicted"/>